<reference evidence="2 3" key="1">
    <citation type="submission" date="2020-08" db="EMBL/GenBank/DDBJ databases">
        <title>Genomic Encyclopedia of Type Strains, Phase III (KMG-III): the genomes of soil and plant-associated and newly described type strains.</title>
        <authorList>
            <person name="Whitman W."/>
        </authorList>
    </citation>
    <scope>NUCLEOTIDE SEQUENCE [LARGE SCALE GENOMIC DNA]</scope>
    <source>
        <strain evidence="2 3">CECT 8897</strain>
    </source>
</reference>
<proteinExistence type="predicted"/>
<feature type="region of interest" description="Disordered" evidence="1">
    <location>
        <begin position="101"/>
        <end position="122"/>
    </location>
</feature>
<keyword evidence="3" id="KW-1185">Reference proteome</keyword>
<dbReference type="Proteomes" id="UP000541535">
    <property type="component" value="Unassembled WGS sequence"/>
</dbReference>
<dbReference type="RefSeq" id="WP_183443620.1">
    <property type="nucleotide sequence ID" value="NZ_JACHXD010000022.1"/>
</dbReference>
<dbReference type="EMBL" id="JACHXD010000022">
    <property type="protein sequence ID" value="MBB3121936.1"/>
    <property type="molecule type" value="Genomic_DNA"/>
</dbReference>
<evidence type="ECO:0000313" key="2">
    <source>
        <dbReference type="EMBL" id="MBB3121936.1"/>
    </source>
</evidence>
<sequence>MQTKAKTKEAPKRHEPLPVEVEHCQNPRGKLARQVRGRLMPGPRTGAGLLYEADMDDFGKDNLYDETPSMGFLASLLQDETDSGPADGDDRLHHLAMVNGQAQPLLRRPQPKPAPRMPAVRPGSRLACERRCGGAGCDPTNSHGCGGVFCLDGAEQL</sequence>
<protein>
    <submittedName>
        <fullName evidence="2">Uncharacterized protein</fullName>
    </submittedName>
</protein>
<dbReference type="AlphaFoldDB" id="A0A7W5BEZ9"/>
<accession>A0A7W5BEZ9</accession>
<name>A0A7W5BEZ9_9BURK</name>
<evidence type="ECO:0000256" key="1">
    <source>
        <dbReference type="SAM" id="MobiDB-lite"/>
    </source>
</evidence>
<evidence type="ECO:0000313" key="3">
    <source>
        <dbReference type="Proteomes" id="UP000541535"/>
    </source>
</evidence>
<comment type="caution">
    <text evidence="2">The sequence shown here is derived from an EMBL/GenBank/DDBJ whole genome shotgun (WGS) entry which is preliminary data.</text>
</comment>
<gene>
    <name evidence="2" type="ORF">FHS03_005031</name>
</gene>
<organism evidence="2 3">
    <name type="scientific">Pseudoduganella violacea</name>
    <dbReference type="NCBI Taxonomy" id="1715466"/>
    <lineage>
        <taxon>Bacteria</taxon>
        <taxon>Pseudomonadati</taxon>
        <taxon>Pseudomonadota</taxon>
        <taxon>Betaproteobacteria</taxon>
        <taxon>Burkholderiales</taxon>
        <taxon>Oxalobacteraceae</taxon>
        <taxon>Telluria group</taxon>
        <taxon>Pseudoduganella</taxon>
    </lineage>
</organism>